<gene>
    <name evidence="3" type="ORF">LJ657_09575</name>
</gene>
<feature type="compositionally biased region" description="Basic and acidic residues" evidence="1">
    <location>
        <begin position="66"/>
        <end position="83"/>
    </location>
</feature>
<protein>
    <submittedName>
        <fullName evidence="3">WD40 repeat domain-containing protein</fullName>
    </submittedName>
</protein>
<dbReference type="Proteomes" id="UP001108029">
    <property type="component" value="Unassembled WGS sequence"/>
</dbReference>
<sequence>MNVDELVRDALREQAAEQHPAAAGFADRVLAVRRRRRTRRLAAAALTTAAAVAVGIAVPLLDSGKKDVRPSDVVDQQKTKTHPDQSPPRDLISVGGTTLAAYYSSQTVKKTETTAVSQRTYYLLNPRTGRYERSPKWSWVAVAPGSTTAAVLERDLPASRIGLLDLASGEVKRWVQVDHGVGGLAFSRDGRTLVATTYSENPDLQPIPKKLKGGGEVTDGTTSHRTGFYVVDVASGKARWSQVDAGGGPGSVGMINSRQDFALTDDGGHVWAGNPSGEIGKEFWDLTGRKVSAPAGDKYLEWFVDAGKSPNGRLVAGDFAGEGWKTASWVVDAYTGKKTKVRGQQLLAWVGDNRLIAWDIDKDVKNEFHNRLVLVTVGSNKEVPLSGFRKGNDGAAGRWEPIFAQP</sequence>
<evidence type="ECO:0000256" key="2">
    <source>
        <dbReference type="SAM" id="Phobius"/>
    </source>
</evidence>
<comment type="caution">
    <text evidence="3">The sequence shown here is derived from an EMBL/GenBank/DDBJ whole genome shotgun (WGS) entry which is preliminary data.</text>
</comment>
<dbReference type="Gene3D" id="2.130.10.10">
    <property type="entry name" value="YVTN repeat-like/Quinoprotein amine dehydrogenase"/>
    <property type="match status" value="1"/>
</dbReference>
<feature type="transmembrane region" description="Helical" evidence="2">
    <location>
        <begin position="41"/>
        <end position="61"/>
    </location>
</feature>
<evidence type="ECO:0000313" key="3">
    <source>
        <dbReference type="EMBL" id="MCD9873917.1"/>
    </source>
</evidence>
<evidence type="ECO:0000256" key="1">
    <source>
        <dbReference type="SAM" id="MobiDB-lite"/>
    </source>
</evidence>
<keyword evidence="2" id="KW-0812">Transmembrane</keyword>
<dbReference type="EMBL" id="JAJSBI010000004">
    <property type="protein sequence ID" value="MCD9873917.1"/>
    <property type="molecule type" value="Genomic_DNA"/>
</dbReference>
<dbReference type="InterPro" id="IPR015943">
    <property type="entry name" value="WD40/YVTN_repeat-like_dom_sf"/>
</dbReference>
<keyword evidence="2" id="KW-1133">Transmembrane helix</keyword>
<keyword evidence="4" id="KW-1185">Reference proteome</keyword>
<keyword evidence="2" id="KW-0472">Membrane</keyword>
<evidence type="ECO:0000313" key="4">
    <source>
        <dbReference type="Proteomes" id="UP001108029"/>
    </source>
</evidence>
<name>A0A9Q3VLJ7_9ACTN</name>
<proteinExistence type="predicted"/>
<dbReference type="RefSeq" id="WP_232647997.1">
    <property type="nucleotide sequence ID" value="NZ_JAJSBI010000004.1"/>
</dbReference>
<dbReference type="InterPro" id="IPR011044">
    <property type="entry name" value="Quino_amine_DH_bsu"/>
</dbReference>
<reference evidence="3" key="1">
    <citation type="submission" date="2021-12" db="EMBL/GenBank/DDBJ databases">
        <authorList>
            <person name="Lee J.-H."/>
            <person name="Kim S.-B."/>
        </authorList>
    </citation>
    <scope>NUCLEOTIDE SEQUENCE</scope>
    <source>
        <strain evidence="3">NR30</strain>
    </source>
</reference>
<feature type="region of interest" description="Disordered" evidence="1">
    <location>
        <begin position="66"/>
        <end position="90"/>
    </location>
</feature>
<accession>A0A9Q3VLJ7</accession>
<dbReference type="SUPFAM" id="SSF50969">
    <property type="entry name" value="YVTN repeat-like/Quinoprotein amine dehydrogenase"/>
    <property type="match status" value="1"/>
</dbReference>
<organism evidence="3 4">
    <name type="scientific">Streptomyces guryensis</name>
    <dbReference type="NCBI Taxonomy" id="2886947"/>
    <lineage>
        <taxon>Bacteria</taxon>
        <taxon>Bacillati</taxon>
        <taxon>Actinomycetota</taxon>
        <taxon>Actinomycetes</taxon>
        <taxon>Kitasatosporales</taxon>
        <taxon>Streptomycetaceae</taxon>
        <taxon>Streptomyces</taxon>
    </lineage>
</organism>
<dbReference type="AlphaFoldDB" id="A0A9Q3VLJ7"/>